<evidence type="ECO:0000313" key="2">
    <source>
        <dbReference type="EMBL" id="MET4559571.1"/>
    </source>
</evidence>
<gene>
    <name evidence="2" type="ORF">ABIA69_000714</name>
</gene>
<dbReference type="RefSeq" id="WP_211634935.1">
    <property type="nucleotide sequence ID" value="NZ_CP073713.1"/>
</dbReference>
<comment type="caution">
    <text evidence="2">The sequence shown here is derived from an EMBL/GenBank/DDBJ whole genome shotgun (WGS) entry which is preliminary data.</text>
</comment>
<dbReference type="Proteomes" id="UP001549363">
    <property type="component" value="Unassembled WGS sequence"/>
</dbReference>
<dbReference type="InterPro" id="IPR000182">
    <property type="entry name" value="GNAT_dom"/>
</dbReference>
<accession>A0ABV2PF41</accession>
<evidence type="ECO:0000259" key="1">
    <source>
        <dbReference type="PROSITE" id="PS51186"/>
    </source>
</evidence>
<dbReference type="Pfam" id="PF00583">
    <property type="entry name" value="Acetyltransf_1"/>
    <property type="match status" value="1"/>
</dbReference>
<evidence type="ECO:0000313" key="3">
    <source>
        <dbReference type="Proteomes" id="UP001549363"/>
    </source>
</evidence>
<keyword evidence="3" id="KW-1185">Reference proteome</keyword>
<dbReference type="CDD" id="cd04301">
    <property type="entry name" value="NAT_SF"/>
    <property type="match status" value="1"/>
</dbReference>
<sequence>MHFVTIEGVPYTWLNQLQKIHALVFDDANLPLEKLESKDGLICIFAIENEEVLGFKIGYTHPDGVFYSWLGGVHEKKRGQGIASQLMKQQHEHIQALGFNKVRTYGRNERKAMLMTNIKHGFDIVSTFVDDKGRHKIIFEKTLV</sequence>
<dbReference type="EMBL" id="JBEPSB010000002">
    <property type="protein sequence ID" value="MET4559571.1"/>
    <property type="molecule type" value="Genomic_DNA"/>
</dbReference>
<dbReference type="PROSITE" id="PS51186">
    <property type="entry name" value="GNAT"/>
    <property type="match status" value="1"/>
</dbReference>
<name>A0ABV2PF41_9BACI</name>
<reference evidence="2 3" key="1">
    <citation type="submission" date="2024-06" db="EMBL/GenBank/DDBJ databases">
        <title>Sorghum-associated microbial communities from plants grown in Nebraska, USA.</title>
        <authorList>
            <person name="Schachtman D."/>
        </authorList>
    </citation>
    <scope>NUCLEOTIDE SEQUENCE [LARGE SCALE GENOMIC DNA]</scope>
    <source>
        <strain evidence="2 3">736</strain>
    </source>
</reference>
<proteinExistence type="predicted"/>
<feature type="domain" description="N-acetyltransferase" evidence="1">
    <location>
        <begin position="4"/>
        <end position="144"/>
    </location>
</feature>
<protein>
    <submittedName>
        <fullName evidence="2">GNAT superfamily acetyltransferase</fullName>
    </submittedName>
</protein>
<dbReference type="SUPFAM" id="SSF55729">
    <property type="entry name" value="Acyl-CoA N-acyltransferases (Nat)"/>
    <property type="match status" value="1"/>
</dbReference>
<organism evidence="2 3">
    <name type="scientific">Lysinibacillus parviboronicapiens</name>
    <dbReference type="NCBI Taxonomy" id="436516"/>
    <lineage>
        <taxon>Bacteria</taxon>
        <taxon>Bacillati</taxon>
        <taxon>Bacillota</taxon>
        <taxon>Bacilli</taxon>
        <taxon>Bacillales</taxon>
        <taxon>Bacillaceae</taxon>
        <taxon>Lysinibacillus</taxon>
    </lineage>
</organism>
<dbReference type="Gene3D" id="3.40.630.30">
    <property type="match status" value="1"/>
</dbReference>
<dbReference type="InterPro" id="IPR016181">
    <property type="entry name" value="Acyl_CoA_acyltransferase"/>
</dbReference>